<proteinExistence type="predicted"/>
<dbReference type="InterPro" id="IPR016181">
    <property type="entry name" value="Acyl_CoA_acyltransferase"/>
</dbReference>
<evidence type="ECO:0000313" key="1">
    <source>
        <dbReference type="EMBL" id="GMM49200.1"/>
    </source>
</evidence>
<dbReference type="Gene3D" id="3.40.630.30">
    <property type="match status" value="1"/>
</dbReference>
<gene>
    <name evidence="1" type="ORF">DASB73_001580</name>
</gene>
<dbReference type="SUPFAM" id="SSF55729">
    <property type="entry name" value="Acyl-CoA N-acyltransferases (Nat)"/>
    <property type="match status" value="1"/>
</dbReference>
<dbReference type="EMBL" id="BTGC01000001">
    <property type="protein sequence ID" value="GMM49200.1"/>
    <property type="molecule type" value="Genomic_DNA"/>
</dbReference>
<evidence type="ECO:0000313" key="2">
    <source>
        <dbReference type="Proteomes" id="UP001362899"/>
    </source>
</evidence>
<keyword evidence="2" id="KW-1185">Reference proteome</keyword>
<protein>
    <recommendedName>
        <fullName evidence="3">N-acetyltransferase domain-containing protein</fullName>
    </recommendedName>
</protein>
<dbReference type="Proteomes" id="UP001362899">
    <property type="component" value="Unassembled WGS sequence"/>
</dbReference>
<comment type="caution">
    <text evidence="1">The sequence shown here is derived from an EMBL/GenBank/DDBJ whole genome shotgun (WGS) entry which is preliminary data.</text>
</comment>
<organism evidence="1 2">
    <name type="scientific">Starmerella bacillaris</name>
    <name type="common">Yeast</name>
    <name type="synonym">Candida zemplinina</name>
    <dbReference type="NCBI Taxonomy" id="1247836"/>
    <lineage>
        <taxon>Eukaryota</taxon>
        <taxon>Fungi</taxon>
        <taxon>Dikarya</taxon>
        <taxon>Ascomycota</taxon>
        <taxon>Saccharomycotina</taxon>
        <taxon>Dipodascomycetes</taxon>
        <taxon>Dipodascales</taxon>
        <taxon>Trichomonascaceae</taxon>
        <taxon>Starmerella</taxon>
    </lineage>
</organism>
<accession>A0AAV5RD07</accession>
<evidence type="ECO:0008006" key="3">
    <source>
        <dbReference type="Google" id="ProtNLM"/>
    </source>
</evidence>
<reference evidence="1 2" key="1">
    <citation type="journal article" date="2023" name="Elife">
        <title>Identification of key yeast species and microbe-microbe interactions impacting larval growth of Drosophila in the wild.</title>
        <authorList>
            <person name="Mure A."/>
            <person name="Sugiura Y."/>
            <person name="Maeda R."/>
            <person name="Honda K."/>
            <person name="Sakurai N."/>
            <person name="Takahashi Y."/>
            <person name="Watada M."/>
            <person name="Katoh T."/>
            <person name="Gotoh A."/>
            <person name="Gotoh Y."/>
            <person name="Taniguchi I."/>
            <person name="Nakamura K."/>
            <person name="Hayashi T."/>
            <person name="Katayama T."/>
            <person name="Uemura T."/>
            <person name="Hattori Y."/>
        </authorList>
    </citation>
    <scope>NUCLEOTIDE SEQUENCE [LARGE SCALE GENOMIC DNA]</scope>
    <source>
        <strain evidence="1 2">SB-73</strain>
    </source>
</reference>
<name>A0AAV5RD07_STABA</name>
<dbReference type="AlphaFoldDB" id="A0AAV5RD07"/>
<sequence>MQTFERIDWRNISWEIAEQASLIQNDGCRNDLIRLEYIKAKYRLTDMPQDISISQLTSKDHKKALKWIARSTYINVRQNPRRWLLMMKSGPEYVAFSGVTLPEYVDVPRPPVLFQLKTWILSKWYLVLRVLESGTFEDPMYNRTFSEVRKFGRVKCDAVRTPEKLAKLSQLSEMEIRKVNYAEEDVYHLDIFVLKLNQQGKGLGKVLMDNTIKEIKKDGLQDPNGVNVPFNGPSKLSFFASPMGTKFYLKHGFTLGNQYTQILDSGKELQHSYFFKNLD</sequence>